<proteinExistence type="predicted"/>
<dbReference type="GO" id="GO:0005743">
    <property type="term" value="C:mitochondrial inner membrane"/>
    <property type="evidence" value="ECO:0007669"/>
    <property type="project" value="TreeGrafter"/>
</dbReference>
<gene>
    <name evidence="1" type="ORF">PENTCL1PPCAC_21937</name>
</gene>
<evidence type="ECO:0000313" key="1">
    <source>
        <dbReference type="EMBL" id="GMS99762.1"/>
    </source>
</evidence>
<dbReference type="AlphaFoldDB" id="A0AAV5TZJ7"/>
<dbReference type="PANTHER" id="PTHR43394:SF1">
    <property type="entry name" value="ATP-BINDING CASSETTE SUB-FAMILY B MEMBER 10, MITOCHONDRIAL"/>
    <property type="match status" value="1"/>
</dbReference>
<feature type="non-terminal residue" evidence="1">
    <location>
        <position position="1"/>
    </location>
</feature>
<dbReference type="InterPro" id="IPR027417">
    <property type="entry name" value="P-loop_NTPase"/>
</dbReference>
<evidence type="ECO:0008006" key="3">
    <source>
        <dbReference type="Google" id="ProtNLM"/>
    </source>
</evidence>
<dbReference type="Proteomes" id="UP001432027">
    <property type="component" value="Unassembled WGS sequence"/>
</dbReference>
<dbReference type="SUPFAM" id="SSF52540">
    <property type="entry name" value="P-loop containing nucleoside triphosphate hydrolases"/>
    <property type="match status" value="1"/>
</dbReference>
<dbReference type="GO" id="GO:0015421">
    <property type="term" value="F:ABC-type oligopeptide transporter activity"/>
    <property type="evidence" value="ECO:0007669"/>
    <property type="project" value="TreeGrafter"/>
</dbReference>
<dbReference type="EMBL" id="BTSX01000005">
    <property type="protein sequence ID" value="GMS99762.1"/>
    <property type="molecule type" value="Genomic_DNA"/>
</dbReference>
<protein>
    <recommendedName>
        <fullName evidence="3">ABC transporter domain-containing protein</fullName>
    </recommendedName>
</protein>
<dbReference type="GO" id="GO:0090374">
    <property type="term" value="P:oligopeptide export from mitochondrion"/>
    <property type="evidence" value="ECO:0007669"/>
    <property type="project" value="TreeGrafter"/>
</dbReference>
<dbReference type="PANTHER" id="PTHR43394">
    <property type="entry name" value="ATP-DEPENDENT PERMEASE MDL1, MITOCHONDRIAL"/>
    <property type="match status" value="1"/>
</dbReference>
<comment type="caution">
    <text evidence="1">The sequence shown here is derived from an EMBL/GenBank/DDBJ whole genome shotgun (WGS) entry which is preliminary data.</text>
</comment>
<evidence type="ECO:0000313" key="2">
    <source>
        <dbReference type="Proteomes" id="UP001432027"/>
    </source>
</evidence>
<dbReference type="Gene3D" id="3.40.50.300">
    <property type="entry name" value="P-loop containing nucleotide triphosphate hydrolases"/>
    <property type="match status" value="1"/>
</dbReference>
<name>A0AAV5TZJ7_9BILA</name>
<accession>A0AAV5TZJ7</accession>
<sequence length="99" mass="11102">KSNELLSLVHSSVIQPSFFSTRPLVHSTHESEKMVQEALERAAGGRTCITIAHRLSSIQNADKIVYIEHGKVLEVGTHAQLIDIKGRYYKLVKKQDMTS</sequence>
<organism evidence="1 2">
    <name type="scientific">Pristionchus entomophagus</name>
    <dbReference type="NCBI Taxonomy" id="358040"/>
    <lineage>
        <taxon>Eukaryota</taxon>
        <taxon>Metazoa</taxon>
        <taxon>Ecdysozoa</taxon>
        <taxon>Nematoda</taxon>
        <taxon>Chromadorea</taxon>
        <taxon>Rhabditida</taxon>
        <taxon>Rhabditina</taxon>
        <taxon>Diplogasteromorpha</taxon>
        <taxon>Diplogasteroidea</taxon>
        <taxon>Neodiplogasteridae</taxon>
        <taxon>Pristionchus</taxon>
    </lineage>
</organism>
<reference evidence="1" key="1">
    <citation type="submission" date="2023-10" db="EMBL/GenBank/DDBJ databases">
        <title>Genome assembly of Pristionchus species.</title>
        <authorList>
            <person name="Yoshida K."/>
            <person name="Sommer R.J."/>
        </authorList>
    </citation>
    <scope>NUCLEOTIDE SEQUENCE</scope>
    <source>
        <strain evidence="1">RS0144</strain>
    </source>
</reference>
<dbReference type="InterPro" id="IPR039421">
    <property type="entry name" value="Type_1_exporter"/>
</dbReference>
<keyword evidence="2" id="KW-1185">Reference proteome</keyword>